<protein>
    <submittedName>
        <fullName evidence="2">Terminase DNA packaging enzyme small subunit</fullName>
    </submittedName>
</protein>
<name>E1A2A7_9CAUD</name>
<dbReference type="KEGG" id="vg:9861417"/>
<dbReference type="OrthoDB" id="13191at10239"/>
<sequence>MSDMDMGKLLDLSGLPGMNFDDSMPVVFEPTVLEPVESHPAERSKDLESDYDLVRQTLNFQQQMLMAMGKIALENAKNSESPKHVDAFVNLMNSMTNVSKEILKVHKEMGAITNETTKTKDAPSEQKPTMNIENATVFVGTPAELMAIEGSQSEALSRDKQVIEGESENVVDA</sequence>
<evidence type="ECO:0000256" key="1">
    <source>
        <dbReference type="SAM" id="MobiDB-lite"/>
    </source>
</evidence>
<gene>
    <name evidence="2" type="ORF">phiAS5_ORF0010</name>
</gene>
<dbReference type="Gene3D" id="1.10.287.1060">
    <property type="entry name" value="ESAT-6-like"/>
    <property type="match status" value="1"/>
</dbReference>
<dbReference type="Pfam" id="PF11053">
    <property type="entry name" value="DNA_Packaging"/>
    <property type="match status" value="1"/>
</dbReference>
<reference evidence="2 3" key="1">
    <citation type="journal article" date="2012" name="Vet. Microbiol.">
        <title>Complete genome sequence and characterization of a broad-host range T4-like bacteriophage phiAS5 infecting Aeromonas salmonicida subsp. salmonicida.</title>
        <authorList>
            <person name="Kim J.H."/>
            <person name="Son J.S."/>
            <person name="Choi Y.J."/>
            <person name="Choresca C.H.Jr."/>
            <person name="Shin S.P."/>
            <person name="Han J.E."/>
            <person name="Jun J.W."/>
            <person name="Park S.C."/>
        </authorList>
    </citation>
    <scope>NUCLEOTIDE SEQUENCE [LARGE SCALE GENOMIC DNA]</scope>
</reference>
<keyword evidence="3" id="KW-1185">Reference proteome</keyword>
<feature type="region of interest" description="Disordered" evidence="1">
    <location>
        <begin position="150"/>
        <end position="173"/>
    </location>
</feature>
<dbReference type="EMBL" id="HM452126">
    <property type="protein sequence ID" value="ADM79853.1"/>
    <property type="molecule type" value="Genomic_DNA"/>
</dbReference>
<accession>E1A2A7</accession>
<evidence type="ECO:0000313" key="3">
    <source>
        <dbReference type="Proteomes" id="UP000002236"/>
    </source>
</evidence>
<evidence type="ECO:0000313" key="2">
    <source>
        <dbReference type="EMBL" id="ADM79853.1"/>
    </source>
</evidence>
<dbReference type="GeneID" id="9861417"/>
<dbReference type="RefSeq" id="YP_003969299.1">
    <property type="nucleotide sequence ID" value="NC_014636.1"/>
</dbReference>
<organism evidence="2 3">
    <name type="scientific">Aeromonas phage phiAS5</name>
    <dbReference type="NCBI Taxonomy" id="879630"/>
    <lineage>
        <taxon>Viruses</taxon>
        <taxon>Duplodnaviria</taxon>
        <taxon>Heunggongvirae</taxon>
        <taxon>Uroviricota</taxon>
        <taxon>Caudoviricetes</taxon>
        <taxon>Pantevenvirales</taxon>
        <taxon>Straboviridae</taxon>
        <taxon>Chrysonvirus</taxon>
        <taxon>Chrysonvirus as5</taxon>
    </lineage>
</organism>
<proteinExistence type="predicted"/>
<dbReference type="Proteomes" id="UP000002236">
    <property type="component" value="Segment"/>
</dbReference>
<dbReference type="InterPro" id="IPR020342">
    <property type="entry name" value="Phage_T4_Gp16_DNA-pack"/>
</dbReference>